<evidence type="ECO:0000256" key="4">
    <source>
        <dbReference type="ARBA" id="ARBA00022500"/>
    </source>
</evidence>
<evidence type="ECO:0000259" key="13">
    <source>
        <dbReference type="PROSITE" id="PS50111"/>
    </source>
</evidence>
<evidence type="ECO:0000256" key="11">
    <source>
        <dbReference type="SAM" id="Coils"/>
    </source>
</evidence>
<keyword evidence="3" id="KW-0488">Methylation</keyword>
<evidence type="ECO:0000256" key="12">
    <source>
        <dbReference type="SAM" id="Phobius"/>
    </source>
</evidence>
<proteinExistence type="inferred from homology"/>
<evidence type="ECO:0000256" key="7">
    <source>
        <dbReference type="ARBA" id="ARBA00023136"/>
    </source>
</evidence>
<evidence type="ECO:0000256" key="2">
    <source>
        <dbReference type="ARBA" id="ARBA00022475"/>
    </source>
</evidence>
<evidence type="ECO:0000256" key="9">
    <source>
        <dbReference type="ARBA" id="ARBA00029447"/>
    </source>
</evidence>
<dbReference type="InterPro" id="IPR033479">
    <property type="entry name" value="dCache_1"/>
</dbReference>
<dbReference type="PANTHER" id="PTHR32089">
    <property type="entry name" value="METHYL-ACCEPTING CHEMOTAXIS PROTEIN MCPB"/>
    <property type="match status" value="1"/>
</dbReference>
<protein>
    <submittedName>
        <fullName evidence="15">Methyl-accepting chemotaxis protein McpC</fullName>
    </submittedName>
</protein>
<dbReference type="Pfam" id="PF00672">
    <property type="entry name" value="HAMP"/>
    <property type="match status" value="1"/>
</dbReference>
<dbReference type="Pfam" id="PF02743">
    <property type="entry name" value="dCache_1"/>
    <property type="match status" value="1"/>
</dbReference>
<dbReference type="SMART" id="SM00283">
    <property type="entry name" value="MA"/>
    <property type="match status" value="1"/>
</dbReference>
<keyword evidence="16" id="KW-1185">Reference proteome</keyword>
<dbReference type="Gene3D" id="1.10.287.950">
    <property type="entry name" value="Methyl-accepting chemotaxis protein"/>
    <property type="match status" value="2"/>
</dbReference>
<dbReference type="RefSeq" id="WP_230502225.1">
    <property type="nucleotide sequence ID" value="NZ_CAKJTJ010000016.1"/>
</dbReference>
<evidence type="ECO:0000256" key="8">
    <source>
        <dbReference type="ARBA" id="ARBA00023224"/>
    </source>
</evidence>
<feature type="coiled-coil region" evidence="11">
    <location>
        <begin position="34"/>
        <end position="68"/>
    </location>
</feature>
<evidence type="ECO:0000313" key="15">
    <source>
        <dbReference type="EMBL" id="CAG9622080.1"/>
    </source>
</evidence>
<dbReference type="SMART" id="SM00304">
    <property type="entry name" value="HAMP"/>
    <property type="match status" value="1"/>
</dbReference>
<keyword evidence="5 12" id="KW-0812">Transmembrane</keyword>
<dbReference type="Pfam" id="PF00015">
    <property type="entry name" value="MCPsignal"/>
    <property type="match status" value="1"/>
</dbReference>
<dbReference type="PRINTS" id="PR00260">
    <property type="entry name" value="CHEMTRNSDUCR"/>
</dbReference>
<feature type="transmembrane region" description="Helical" evidence="12">
    <location>
        <begin position="9"/>
        <end position="30"/>
    </location>
</feature>
<dbReference type="PROSITE" id="PS50885">
    <property type="entry name" value="HAMP"/>
    <property type="match status" value="1"/>
</dbReference>
<dbReference type="SUPFAM" id="SSF103190">
    <property type="entry name" value="Sensory domain-like"/>
    <property type="match status" value="1"/>
</dbReference>
<evidence type="ECO:0000313" key="16">
    <source>
        <dbReference type="Proteomes" id="UP000789833"/>
    </source>
</evidence>
<dbReference type="Proteomes" id="UP000789833">
    <property type="component" value="Unassembled WGS sequence"/>
</dbReference>
<feature type="domain" description="Methyl-accepting transducer" evidence="13">
    <location>
        <begin position="376"/>
        <end position="626"/>
    </location>
</feature>
<feature type="transmembrane region" description="Helical" evidence="12">
    <location>
        <begin position="281"/>
        <end position="304"/>
    </location>
</feature>
<evidence type="ECO:0000256" key="6">
    <source>
        <dbReference type="ARBA" id="ARBA00022989"/>
    </source>
</evidence>
<evidence type="ECO:0000256" key="10">
    <source>
        <dbReference type="PROSITE-ProRule" id="PRU00284"/>
    </source>
</evidence>
<dbReference type="CDD" id="cd06225">
    <property type="entry name" value="HAMP"/>
    <property type="match status" value="1"/>
</dbReference>
<evidence type="ECO:0000256" key="5">
    <source>
        <dbReference type="ARBA" id="ARBA00022692"/>
    </source>
</evidence>
<dbReference type="SUPFAM" id="SSF58104">
    <property type="entry name" value="Methyl-accepting chemotaxis protein (MCP) signaling domain"/>
    <property type="match status" value="1"/>
</dbReference>
<dbReference type="InterPro" id="IPR004089">
    <property type="entry name" value="MCPsignal_dom"/>
</dbReference>
<keyword evidence="2" id="KW-1003">Cell membrane</keyword>
<organism evidence="15 16">
    <name type="scientific">Sutcliffiella rhizosphaerae</name>
    <dbReference type="NCBI Taxonomy" id="2880967"/>
    <lineage>
        <taxon>Bacteria</taxon>
        <taxon>Bacillati</taxon>
        <taxon>Bacillota</taxon>
        <taxon>Bacilli</taxon>
        <taxon>Bacillales</taxon>
        <taxon>Bacillaceae</taxon>
        <taxon>Sutcliffiella</taxon>
    </lineage>
</organism>
<dbReference type="PANTHER" id="PTHR32089:SF114">
    <property type="entry name" value="METHYL-ACCEPTING CHEMOTAXIS PROTEIN MCPB"/>
    <property type="match status" value="1"/>
</dbReference>
<dbReference type="CDD" id="cd12913">
    <property type="entry name" value="PDC1_MCP_like"/>
    <property type="match status" value="1"/>
</dbReference>
<keyword evidence="7 12" id="KW-0472">Membrane</keyword>
<keyword evidence="4" id="KW-0145">Chemotaxis</keyword>
<evidence type="ECO:0000259" key="14">
    <source>
        <dbReference type="PROSITE" id="PS50885"/>
    </source>
</evidence>
<evidence type="ECO:0000256" key="1">
    <source>
        <dbReference type="ARBA" id="ARBA00004651"/>
    </source>
</evidence>
<dbReference type="Gene3D" id="3.30.450.20">
    <property type="entry name" value="PAS domain"/>
    <property type="match status" value="1"/>
</dbReference>
<keyword evidence="11" id="KW-0175">Coiled coil</keyword>
<dbReference type="PROSITE" id="PS50111">
    <property type="entry name" value="CHEMOTAXIS_TRANSDUC_2"/>
    <property type="match status" value="1"/>
</dbReference>
<dbReference type="CDD" id="cd12912">
    <property type="entry name" value="PDC2_MCP_like"/>
    <property type="match status" value="1"/>
</dbReference>
<dbReference type="InterPro" id="IPR003660">
    <property type="entry name" value="HAMP_dom"/>
</dbReference>
<reference evidence="15 16" key="1">
    <citation type="submission" date="2021-10" db="EMBL/GenBank/DDBJ databases">
        <authorList>
            <person name="Criscuolo A."/>
        </authorList>
    </citation>
    <scope>NUCLEOTIDE SEQUENCE [LARGE SCALE GENOMIC DNA]</scope>
    <source>
        <strain evidence="16">CIP 111883</strain>
    </source>
</reference>
<dbReference type="InterPro" id="IPR004090">
    <property type="entry name" value="Chemotax_Me-accpt_rcpt"/>
</dbReference>
<dbReference type="CDD" id="cd11386">
    <property type="entry name" value="MCP_signal"/>
    <property type="match status" value="1"/>
</dbReference>
<comment type="subcellular location">
    <subcellularLocation>
        <location evidence="1">Cell membrane</location>
        <topology evidence="1">Multi-pass membrane protein</topology>
    </subcellularLocation>
</comment>
<dbReference type="Gene3D" id="6.10.340.10">
    <property type="match status" value="1"/>
</dbReference>
<feature type="domain" description="HAMP" evidence="14">
    <location>
        <begin position="305"/>
        <end position="357"/>
    </location>
</feature>
<name>A0ABN8AA68_9BACI</name>
<comment type="similarity">
    <text evidence="9">Belongs to the methyl-accepting chemotaxis (MCP) protein family.</text>
</comment>
<gene>
    <name evidence="15" type="primary">mcpC_2</name>
    <name evidence="15" type="ORF">BACCIP111883_02871</name>
</gene>
<dbReference type="InterPro" id="IPR029151">
    <property type="entry name" value="Sensor-like_sf"/>
</dbReference>
<sequence>MFQSLRSKLVFSFSVLIVLIIAIVGTITYAQTKKEIENDVISSAEAAMEELENTIDIYLNNYANIISAFGSTPLVSDYLKSDTPENRKRMLDGFNQLMWNFPDMQFFYIATPDKKMYSVPDIKLAADFDPTTRVWYIDAIQNPSEVIYTDVYTDANTNTPIVTLAKAVRENGIIKGVLATDINLSSLETLVAETTLGYEGYSILLDKYGVALVHPTLMGENLLDMDLPFIENMYQEQLNGVERYVYDGEKRVLAYNTVEETGWKIAGVFTEKNMLHLANSMLQNIIIVGLIAIVVASGLTVLLARFITKPISYLNEEVNKVASGDLTGNIHVRTKDEVGLLAQSFQAMLINMREMISTVGNSSQKVKAAVEEMSAVTEEVSATGDEMNRAIEELSKGATQQATDLEGTSTRTQNLAENIEDVLSKQEELELLSGQIIGANDAGLQKLESLKGHTQESREIITSLHALLLQFTDKIKSIEDITHSINEISDQTNLLALNASIEAARAGEHGRGFAVVATEVRKLAEQTADSTKHIKGVISSIQEESTVILSEMERTNDISEEQSVAVKNTGESFGEIATNIKSIIGFIENIMDNMNAMNESKEEVLASVQSISAIAEQSAAGTEEIAASTDEQVKAISSIAYSAEELLAMSEDLSELIKRFKVEEE</sequence>
<keyword evidence="6 12" id="KW-1133">Transmembrane helix</keyword>
<accession>A0ABN8AA68</accession>
<evidence type="ECO:0000256" key="3">
    <source>
        <dbReference type="ARBA" id="ARBA00022481"/>
    </source>
</evidence>
<dbReference type="EMBL" id="CAKJTJ010000016">
    <property type="protein sequence ID" value="CAG9622080.1"/>
    <property type="molecule type" value="Genomic_DNA"/>
</dbReference>
<keyword evidence="8 10" id="KW-0807">Transducer</keyword>
<comment type="caution">
    <text evidence="15">The sequence shown here is derived from an EMBL/GenBank/DDBJ whole genome shotgun (WGS) entry which is preliminary data.</text>
</comment>